<protein>
    <submittedName>
        <fullName evidence="1">Hypothetical conserved protein</fullName>
    </submittedName>
</protein>
<gene>
    <name evidence="1" type="ORF">HGMM_F14E02C02</name>
</gene>
<name>H5SDP9_9ZZZZ</name>
<dbReference type="Gene3D" id="1.50.10.10">
    <property type="match status" value="1"/>
</dbReference>
<dbReference type="InterPro" id="IPR008928">
    <property type="entry name" value="6-hairpin_glycosidase_sf"/>
</dbReference>
<evidence type="ECO:0000313" key="1">
    <source>
        <dbReference type="EMBL" id="BAL54285.1"/>
    </source>
</evidence>
<proteinExistence type="predicted"/>
<dbReference type="SUPFAM" id="SSF48208">
    <property type="entry name" value="Six-hairpin glycosidases"/>
    <property type="match status" value="1"/>
</dbReference>
<dbReference type="InterPro" id="IPR012341">
    <property type="entry name" value="6hp_glycosidase-like_sf"/>
</dbReference>
<reference evidence="1" key="2">
    <citation type="journal article" date="2012" name="PLoS ONE">
        <title>A Deeply Branching Thermophilic Bacterium with an Ancient Acetyl-CoA Pathway Dominates a Subsurface Ecosystem.</title>
        <authorList>
            <person name="Takami H."/>
            <person name="Noguchi H."/>
            <person name="Takaki Y."/>
            <person name="Uchiyama I."/>
            <person name="Toyoda A."/>
            <person name="Nishi S."/>
            <person name="Chee G.-J."/>
            <person name="Arai W."/>
            <person name="Nunoura T."/>
            <person name="Itoh T."/>
            <person name="Hattori M."/>
            <person name="Takai K."/>
        </authorList>
    </citation>
    <scope>NUCLEOTIDE SEQUENCE</scope>
</reference>
<organism evidence="1">
    <name type="scientific">uncultured prokaryote</name>
    <dbReference type="NCBI Taxonomy" id="198431"/>
    <lineage>
        <taxon>unclassified sequences</taxon>
        <taxon>environmental samples</taxon>
    </lineage>
</organism>
<accession>H5SDP9</accession>
<dbReference type="AlphaFoldDB" id="H5SDP9"/>
<reference evidence="1" key="1">
    <citation type="journal article" date="2005" name="Environ. Microbiol.">
        <title>Genetic and functional properties of uncultivated thermophilic crenarchaeotes from a subsurface gold mine as revealed by analysis of genome fragments.</title>
        <authorList>
            <person name="Nunoura T."/>
            <person name="Hirayama H."/>
            <person name="Takami H."/>
            <person name="Oida H."/>
            <person name="Nishi S."/>
            <person name="Shimamura S."/>
            <person name="Suzuki Y."/>
            <person name="Inagaki F."/>
            <person name="Takai K."/>
            <person name="Nealson K.H."/>
            <person name="Horikoshi K."/>
        </authorList>
    </citation>
    <scope>NUCLEOTIDE SEQUENCE</scope>
</reference>
<dbReference type="GO" id="GO:0005975">
    <property type="term" value="P:carbohydrate metabolic process"/>
    <property type="evidence" value="ECO:0007669"/>
    <property type="project" value="InterPro"/>
</dbReference>
<dbReference type="EMBL" id="AP011684">
    <property type="protein sequence ID" value="BAL54285.1"/>
    <property type="molecule type" value="Genomic_DNA"/>
</dbReference>
<sequence length="349" mass="40484">MDIRKQLRERFDRNDAAIHDGRGYSDLTNDNGELAWAEAYILLAYMEMYRATQDRYYLRKLVEHFDRLLANRDDMRGVADTYAGKPLAGWGATKYTKGPWHVWIVHTGMITLAPAEFVRLVSRDRWLLSEFGTKAQQYRQRIEECIRDAEPYWRDGPNAGEGYYYSPHLQDALPLNQQNIMGSVLIEMWRTTGDHRYRNKAERLARFFRNRLRTGDPRLYDWAYWYRLNGDGRGSEDISHASLNVDFATRCIAEGIVFNRRDGERFANTWLLKVKRPDGRWAGEVGGDEDGSEYMPGAGGMWLVLCRVLPRLQAQELYRDVRRAFADKASLTAAEMVGVARLLRYASLG</sequence>